<feature type="transmembrane region" description="Helical" evidence="2">
    <location>
        <begin position="262"/>
        <end position="286"/>
    </location>
</feature>
<protein>
    <submittedName>
        <fullName evidence="3">Ted1p</fullName>
    </submittedName>
</protein>
<dbReference type="OrthoDB" id="9984693at2759"/>
<evidence type="ECO:0000256" key="1">
    <source>
        <dbReference type="ARBA" id="ARBA00023136"/>
    </source>
</evidence>
<dbReference type="RefSeq" id="XP_018738471.1">
    <property type="nucleotide sequence ID" value="XM_018880675.1"/>
</dbReference>
<keyword evidence="4" id="KW-1185">Reference proteome</keyword>
<evidence type="ECO:0000313" key="3">
    <source>
        <dbReference type="EMBL" id="ANB15994.1"/>
    </source>
</evidence>
<dbReference type="PANTHER" id="PTHR13315:SF1">
    <property type="entry name" value="PROTEIN TED1"/>
    <property type="match status" value="1"/>
</dbReference>
<dbReference type="PANTHER" id="PTHR13315">
    <property type="entry name" value="METALLO PHOSPHOESTERASE RELATED"/>
    <property type="match status" value="1"/>
</dbReference>
<accession>A0A170QYV8</accession>
<dbReference type="InterPro" id="IPR029052">
    <property type="entry name" value="Metallo-depent_PP-like"/>
</dbReference>
<dbReference type="GO" id="GO:0006506">
    <property type="term" value="P:GPI anchor biosynthetic process"/>
    <property type="evidence" value="ECO:0007669"/>
    <property type="project" value="InterPro"/>
</dbReference>
<dbReference type="AlphaFoldDB" id="A0A170QYV8"/>
<dbReference type="GO" id="GO:0005783">
    <property type="term" value="C:endoplasmic reticulum"/>
    <property type="evidence" value="ECO:0007669"/>
    <property type="project" value="TreeGrafter"/>
</dbReference>
<evidence type="ECO:0000313" key="4">
    <source>
        <dbReference type="Proteomes" id="UP000189580"/>
    </source>
</evidence>
<dbReference type="SUPFAM" id="SSF56300">
    <property type="entry name" value="Metallo-dependent phosphatases"/>
    <property type="match status" value="1"/>
</dbReference>
<evidence type="ECO:0000256" key="2">
    <source>
        <dbReference type="SAM" id="Phobius"/>
    </source>
</evidence>
<sequence>MGDLISSQWIGDEEFYRRADRYKSRIFTHNSYSQNEPVFINISGNHDVGYNGEMTYERVNRYEQIYGKMNYVVETPATNDHPSWRFVVINSLSLDGPALEPKFQQDTLQFIESISESNFNGPTVLFSHVPLYKEEGICRDSTYFNYYSWGTLREQNHLSQESSQLLLNSVFKPGNPYGGVILTGHDHEGCITDYLYNTETEEWLSTPAVSRKAASPSVREITVRSMMGEYGGNGGLLTGHFDANSATWYFYFNLCSLGVQHIWWATKITTYISIALTTLWIILTFVN</sequence>
<dbReference type="Proteomes" id="UP000189580">
    <property type="component" value="Chromosome b"/>
</dbReference>
<gene>
    <name evidence="3" type="primary">TED1</name>
    <name evidence="3" type="ORF">AWJ20_3644</name>
</gene>
<dbReference type="InterPro" id="IPR033308">
    <property type="entry name" value="PGAP5/Cdc1/Ted1"/>
</dbReference>
<reference evidence="3 4" key="1">
    <citation type="submission" date="2016-02" db="EMBL/GenBank/DDBJ databases">
        <title>Complete genome sequence and transcriptome regulation of the pentose utilising yeast Sugiyamaella lignohabitans.</title>
        <authorList>
            <person name="Bellasio M."/>
            <person name="Peymann A."/>
            <person name="Valli M."/>
            <person name="Sipitzky M."/>
            <person name="Graf A."/>
            <person name="Sauer M."/>
            <person name="Marx H."/>
            <person name="Mattanovich D."/>
        </authorList>
    </citation>
    <scope>NUCLEOTIDE SEQUENCE [LARGE SCALE GENOMIC DNA]</scope>
    <source>
        <strain evidence="3 4">CBS 10342</strain>
    </source>
</reference>
<name>A0A170QYV8_9ASCO</name>
<keyword evidence="1 2" id="KW-0472">Membrane</keyword>
<dbReference type="KEGG" id="slb:AWJ20_3644"/>
<keyword evidence="2" id="KW-1133">Transmembrane helix</keyword>
<dbReference type="Gene3D" id="3.60.21.10">
    <property type="match status" value="1"/>
</dbReference>
<proteinExistence type="predicted"/>
<dbReference type="EMBL" id="CP014503">
    <property type="protein sequence ID" value="ANB15994.1"/>
    <property type="molecule type" value="Genomic_DNA"/>
</dbReference>
<keyword evidence="2" id="KW-0812">Transmembrane</keyword>
<dbReference type="GeneID" id="30035689"/>
<organism evidence="3 4">
    <name type="scientific">Sugiyamaella lignohabitans</name>
    <dbReference type="NCBI Taxonomy" id="796027"/>
    <lineage>
        <taxon>Eukaryota</taxon>
        <taxon>Fungi</taxon>
        <taxon>Dikarya</taxon>
        <taxon>Ascomycota</taxon>
        <taxon>Saccharomycotina</taxon>
        <taxon>Dipodascomycetes</taxon>
        <taxon>Dipodascales</taxon>
        <taxon>Trichomonascaceae</taxon>
        <taxon>Sugiyamaella</taxon>
    </lineage>
</organism>
<dbReference type="GO" id="GO:0016020">
    <property type="term" value="C:membrane"/>
    <property type="evidence" value="ECO:0007669"/>
    <property type="project" value="GOC"/>
</dbReference>
<dbReference type="GO" id="GO:0006888">
    <property type="term" value="P:endoplasmic reticulum to Golgi vesicle-mediated transport"/>
    <property type="evidence" value="ECO:0007669"/>
    <property type="project" value="EnsemblFungi"/>
</dbReference>